<evidence type="ECO:0000256" key="1">
    <source>
        <dbReference type="ARBA" id="ARBA00000073"/>
    </source>
</evidence>
<dbReference type="InterPro" id="IPR006145">
    <property type="entry name" value="PsdUridine_synth_RsuA/RluA"/>
</dbReference>
<dbReference type="GO" id="GO:0009982">
    <property type="term" value="F:pseudouridine synthase activity"/>
    <property type="evidence" value="ECO:0007669"/>
    <property type="project" value="InterPro"/>
</dbReference>
<dbReference type="GO" id="GO:0140098">
    <property type="term" value="F:catalytic activity, acting on RNA"/>
    <property type="evidence" value="ECO:0007669"/>
    <property type="project" value="UniProtKB-ARBA"/>
</dbReference>
<evidence type="ECO:0000256" key="2">
    <source>
        <dbReference type="ARBA" id="ARBA00031870"/>
    </source>
</evidence>
<name>A0A3N4RTR7_9ACTN</name>
<dbReference type="EMBL" id="RKQG01000001">
    <property type="protein sequence ID" value="RPE36778.1"/>
    <property type="molecule type" value="Genomic_DNA"/>
</dbReference>
<reference evidence="5 6" key="1">
    <citation type="submission" date="2018-11" db="EMBL/GenBank/DDBJ databases">
        <title>Sequencing the genomes of 1000 actinobacteria strains.</title>
        <authorList>
            <person name="Klenk H.-P."/>
        </authorList>
    </citation>
    <scope>NUCLEOTIDE SEQUENCE [LARGE SCALE GENOMIC DNA]</scope>
    <source>
        <strain evidence="5 6">DSM 44781</strain>
    </source>
</reference>
<comment type="caution">
    <text evidence="5">The sequence shown here is derived from an EMBL/GenBank/DDBJ whole genome shotgun (WGS) entry which is preliminary data.</text>
</comment>
<dbReference type="Proteomes" id="UP000266906">
    <property type="component" value="Unassembled WGS sequence"/>
</dbReference>
<comment type="catalytic activity">
    <reaction evidence="1">
        <text>a uridine in RNA = a pseudouridine in RNA</text>
        <dbReference type="Rhea" id="RHEA:48348"/>
        <dbReference type="Rhea" id="RHEA-COMP:12068"/>
        <dbReference type="Rhea" id="RHEA-COMP:12069"/>
        <dbReference type="ChEBI" id="CHEBI:65314"/>
        <dbReference type="ChEBI" id="CHEBI:65315"/>
    </reaction>
</comment>
<evidence type="ECO:0000256" key="3">
    <source>
        <dbReference type="ARBA" id="ARBA00033164"/>
    </source>
</evidence>
<dbReference type="GO" id="GO:0003723">
    <property type="term" value="F:RNA binding"/>
    <property type="evidence" value="ECO:0007669"/>
    <property type="project" value="InterPro"/>
</dbReference>
<evidence type="ECO:0000313" key="5">
    <source>
        <dbReference type="EMBL" id="RPE36778.1"/>
    </source>
</evidence>
<dbReference type="Gene3D" id="3.30.2350.10">
    <property type="entry name" value="Pseudouridine synthase"/>
    <property type="match status" value="1"/>
</dbReference>
<evidence type="ECO:0000259" key="4">
    <source>
        <dbReference type="Pfam" id="PF00849"/>
    </source>
</evidence>
<accession>A0A3N4RTR7</accession>
<dbReference type="AlphaFoldDB" id="A0A3N4RTR7"/>
<evidence type="ECO:0000313" key="6">
    <source>
        <dbReference type="Proteomes" id="UP000266906"/>
    </source>
</evidence>
<dbReference type="InterPro" id="IPR020103">
    <property type="entry name" value="PsdUridine_synth_cat_dom_sf"/>
</dbReference>
<dbReference type="PANTHER" id="PTHR21600">
    <property type="entry name" value="MITOCHONDRIAL RNA PSEUDOURIDINE SYNTHASE"/>
    <property type="match status" value="1"/>
</dbReference>
<gene>
    <name evidence="5" type="ORF">EDD38_5157</name>
</gene>
<organism evidence="5 6">
    <name type="scientific">Kitasatospora cineracea</name>
    <dbReference type="NCBI Taxonomy" id="88074"/>
    <lineage>
        <taxon>Bacteria</taxon>
        <taxon>Bacillati</taxon>
        <taxon>Actinomycetota</taxon>
        <taxon>Actinomycetes</taxon>
        <taxon>Kitasatosporales</taxon>
        <taxon>Streptomycetaceae</taxon>
        <taxon>Kitasatospora</taxon>
    </lineage>
</organism>
<dbReference type="PANTHER" id="PTHR21600:SF84">
    <property type="entry name" value="PSEUDOURIDINE SYNTHASE RSUA_RLUA-LIKE DOMAIN-CONTAINING PROTEIN"/>
    <property type="match status" value="1"/>
</dbReference>
<proteinExistence type="predicted"/>
<dbReference type="Pfam" id="PF00849">
    <property type="entry name" value="PseudoU_synth_2"/>
    <property type="match status" value="1"/>
</dbReference>
<dbReference type="SUPFAM" id="SSF55120">
    <property type="entry name" value="Pseudouridine synthase"/>
    <property type="match status" value="1"/>
</dbReference>
<keyword evidence="6" id="KW-1185">Reference proteome</keyword>
<dbReference type="InterPro" id="IPR050188">
    <property type="entry name" value="RluA_PseudoU_synthase"/>
</dbReference>
<protein>
    <recommendedName>
        <fullName evidence="2">RNA pseudouridylate synthase</fullName>
    </recommendedName>
    <alternativeName>
        <fullName evidence="3">RNA-uridine isomerase</fullName>
    </alternativeName>
</protein>
<dbReference type="RefSeq" id="WP_123819673.1">
    <property type="nucleotide sequence ID" value="NZ_RKQG01000001.1"/>
</dbReference>
<dbReference type="GO" id="GO:0000455">
    <property type="term" value="P:enzyme-directed rRNA pseudouridine synthesis"/>
    <property type="evidence" value="ECO:0007669"/>
    <property type="project" value="TreeGrafter"/>
</dbReference>
<sequence>MVRRKPAPVSPLPQRDGIDPVHVRLPLEGGWPTVRAYLEERYGAAAGDGRIAAMLAAGEFVDPDGPVTDGTPYRPGGHVWFHREPGPPEPAVPFPVEVLHRDERIVVADKPHFLATTPRGSHATETALARLRRDLDLPRLSPAHRLDRLTAGVVLFVADPALRGAYQGLFERREVVKEYEAVARHEEAAAALLPTVVRSRIRKDRGRLDAYEEPGEPNAESRIELVGARGGLGRYRLAPRTGRTHQLRVHMNRLGLPILGDPLYPEVLAGDVPEDYRRPLQLLARSLEFTDPVGGERRRFVSGRVLAAWQDPEGWAAAG</sequence>
<feature type="domain" description="Pseudouridine synthase RsuA/RluA-like" evidence="4">
    <location>
        <begin position="105"/>
        <end position="252"/>
    </location>
</feature>